<feature type="region of interest" description="Disordered" evidence="1">
    <location>
        <begin position="113"/>
        <end position="271"/>
    </location>
</feature>
<name>R7Z013_CONA1</name>
<dbReference type="Pfam" id="PF08457">
    <property type="entry name" value="Sfi1"/>
    <property type="match status" value="1"/>
</dbReference>
<protein>
    <recommendedName>
        <fullName evidence="2">Sfi1 spindle body domain-containing protein</fullName>
    </recommendedName>
</protein>
<dbReference type="OrthoDB" id="5215300at2759"/>
<feature type="region of interest" description="Disordered" evidence="1">
    <location>
        <begin position="1102"/>
        <end position="1124"/>
    </location>
</feature>
<dbReference type="OMA" id="RFFNGWR"/>
<dbReference type="HOGENOM" id="CLU_007577_0_0_1"/>
<evidence type="ECO:0000256" key="1">
    <source>
        <dbReference type="SAM" id="MobiDB-lite"/>
    </source>
</evidence>
<dbReference type="STRING" id="1168221.R7Z013"/>
<organism evidence="3 4">
    <name type="scientific">Coniosporium apollinis (strain CBS 100218)</name>
    <name type="common">Rock-inhabiting black yeast</name>
    <dbReference type="NCBI Taxonomy" id="1168221"/>
    <lineage>
        <taxon>Eukaryota</taxon>
        <taxon>Fungi</taxon>
        <taxon>Dikarya</taxon>
        <taxon>Ascomycota</taxon>
        <taxon>Pezizomycotina</taxon>
        <taxon>Dothideomycetes</taxon>
        <taxon>Dothideomycetes incertae sedis</taxon>
        <taxon>Coniosporium</taxon>
    </lineage>
</organism>
<sequence>MPATTADEFPALTDRDVHTLFQIINAAQNSSQTGSRALFTAYDETLARYGINPNHDRVYFRFLLRMGAGRPGEDLFNRFKNFLADLGISVELDEGGDAVDEITRQIDGLELTANGAQSHGRRSQRASRRASFNSAYLDNQEPTWRSEEETDVSPPARKLPNGTHKRSSSRASDPTGRRSRSYNARPRPLEHLPIRGRVTARASSENLNHVRKRAGSVSSQGSLIITRPQSRNQHHSRPYAPQLDGYSNPSSPQASTSEYTSGAEPDHFLPPELLYRPSETQMIADAEIFQYNRSRALCRRVLARWRDSALHLKQIHDEWDARATSIDHRTILHDAFATWRQRFYDIRNERAAEEWVMQKSRAAVKLRDMFLKDKTFSHWVGYTEEKALKTKAARRHLLRTKYLRAWRDVTVVNELKVERFKLKKWFGVWKGRTARNLDGEKLALERYEERLVQRVYWKWFWAYLERGASVYEERKTEARYLGRLAEAVQISREKEDMLEELRIRHVQRMTVEWWASRTRALQGMEPIADDFRRKAMLATPLNILRTYARLAPLARQVITAVDTRLMRTALLSWQSRARSQRQAKEVDRMRVLRNTWTTWNDRLRCQALSARIDDRVVLQSLYKWVLASRAALLIRVRNANLKTKVLYNLYNKTNEQRIKVAAAERTFRSRQRARCLRRALSSWRNRVHGLRQQEGLALSLYEPRLLQRTFHTWHQRYAHIAELTTQASQAQFYVLTTHALKKWRDATSHAQRLRRREAYATVRRKVKMGTCRRALETLRIKAAEVAGMNRTAQNHAESKTVIVAVRLFDTWRQRTISIMQAAQQADTLHALKLHTQTFRLWRQRHQRYQQDEARAAAFAAEITAPDAVSALRKLSWRLFQIQRQEETALALRDKHWERHIRGMLRYWAEQTAAIQEARHEAEARTHRTHHTPVADLFAQTQTREVDELASNPDPDPYPGPDDDEDDEDQALARASEWTAFDASGLNLDTLNLDLDLNTELLAGGPGLPAITTSTPLPGYLRTPGKRSTARQKVRERLGALAAVPAGGGRVGYGDAVTPGPAPAAFGSRAATAPPAAGSARPVAAAGGATITPFERKLRAQGYGGRGSGRGGGRRGFGASAGAGGARERGFVVGFEDIAEGGSGDLEG</sequence>
<keyword evidence="4" id="KW-1185">Reference proteome</keyword>
<feature type="compositionally biased region" description="Polar residues" evidence="1">
    <location>
        <begin position="245"/>
        <end position="260"/>
    </location>
</feature>
<feature type="domain" description="Sfi1 spindle body" evidence="2">
    <location>
        <begin position="345"/>
        <end position="911"/>
    </location>
</feature>
<feature type="region of interest" description="Disordered" evidence="1">
    <location>
        <begin position="1004"/>
        <end position="1030"/>
    </location>
</feature>
<dbReference type="eggNOG" id="KOG4775">
    <property type="taxonomic scope" value="Eukaryota"/>
</dbReference>
<dbReference type="GeneID" id="19904214"/>
<feature type="compositionally biased region" description="Acidic residues" evidence="1">
    <location>
        <begin position="960"/>
        <end position="969"/>
    </location>
</feature>
<reference evidence="4" key="1">
    <citation type="submission" date="2012-06" db="EMBL/GenBank/DDBJ databases">
        <title>The genome sequence of Coniosporium apollinis CBS 100218.</title>
        <authorList>
            <consortium name="The Broad Institute Genome Sequencing Platform"/>
            <person name="Cuomo C."/>
            <person name="Gorbushina A."/>
            <person name="Noack S."/>
            <person name="Walker B."/>
            <person name="Young S.K."/>
            <person name="Zeng Q."/>
            <person name="Gargeya S."/>
            <person name="Fitzgerald M."/>
            <person name="Haas B."/>
            <person name="Abouelleil A."/>
            <person name="Alvarado L."/>
            <person name="Arachchi H.M."/>
            <person name="Berlin A.M."/>
            <person name="Chapman S.B."/>
            <person name="Goldberg J."/>
            <person name="Griggs A."/>
            <person name="Gujja S."/>
            <person name="Hansen M."/>
            <person name="Howarth C."/>
            <person name="Imamovic A."/>
            <person name="Larimer J."/>
            <person name="McCowan C."/>
            <person name="Montmayeur A."/>
            <person name="Murphy C."/>
            <person name="Neiman D."/>
            <person name="Pearson M."/>
            <person name="Priest M."/>
            <person name="Roberts A."/>
            <person name="Saif S."/>
            <person name="Shea T."/>
            <person name="Sisk P."/>
            <person name="Sykes S."/>
            <person name="Wortman J."/>
            <person name="Nusbaum C."/>
            <person name="Birren B."/>
        </authorList>
    </citation>
    <scope>NUCLEOTIDE SEQUENCE [LARGE SCALE GENOMIC DNA]</scope>
    <source>
        <strain evidence="4">CBS 100218</strain>
    </source>
</reference>
<feature type="compositionally biased region" description="Basic residues" evidence="1">
    <location>
        <begin position="119"/>
        <end position="128"/>
    </location>
</feature>
<proteinExistence type="predicted"/>
<evidence type="ECO:0000259" key="2">
    <source>
        <dbReference type="Pfam" id="PF08457"/>
    </source>
</evidence>
<feature type="compositionally biased region" description="Polar residues" evidence="1">
    <location>
        <begin position="216"/>
        <end position="231"/>
    </location>
</feature>
<dbReference type="InterPro" id="IPR013665">
    <property type="entry name" value="Sfi1_dom"/>
</dbReference>
<feature type="region of interest" description="Disordered" evidence="1">
    <location>
        <begin position="945"/>
        <end position="969"/>
    </location>
</feature>
<evidence type="ECO:0000313" key="4">
    <source>
        <dbReference type="Proteomes" id="UP000016924"/>
    </source>
</evidence>
<feature type="region of interest" description="Disordered" evidence="1">
    <location>
        <begin position="917"/>
        <end position="936"/>
    </location>
</feature>
<dbReference type="AlphaFoldDB" id="R7Z013"/>
<dbReference type="EMBL" id="JH767588">
    <property type="protein sequence ID" value="EON67535.1"/>
    <property type="molecule type" value="Genomic_DNA"/>
</dbReference>
<dbReference type="RefSeq" id="XP_007782852.1">
    <property type="nucleotide sequence ID" value="XM_007784662.1"/>
</dbReference>
<accession>R7Z013</accession>
<gene>
    <name evidence="3" type="ORF">W97_06903</name>
</gene>
<evidence type="ECO:0000313" key="3">
    <source>
        <dbReference type="EMBL" id="EON67535.1"/>
    </source>
</evidence>
<dbReference type="Proteomes" id="UP000016924">
    <property type="component" value="Unassembled WGS sequence"/>
</dbReference>